<sequence>MEAEIRADPLKPADQFVHEWARMDAGRIGADGSGDTAMSNRMRGQMGAMAKSLERDPQMDSRPCNQRIALGLSGVGAGGHGAEPVP</sequence>
<dbReference type="eggNOG" id="COG0507">
    <property type="taxonomic scope" value="Bacteria"/>
</dbReference>
<dbReference type="Proteomes" id="UP000017837">
    <property type="component" value="Unassembled WGS sequence"/>
</dbReference>
<accession>V4P403</accession>
<gene>
    <name evidence="1" type="ORF">ABENE_15635</name>
</gene>
<name>V4P403_9CAUL</name>
<proteinExistence type="predicted"/>
<keyword evidence="2" id="KW-1185">Reference proteome</keyword>
<dbReference type="EMBL" id="AWGB01000035">
    <property type="protein sequence ID" value="ESQ88672.1"/>
    <property type="molecule type" value="Genomic_DNA"/>
</dbReference>
<dbReference type="RefSeq" id="WP_018083124.1">
    <property type="nucleotide sequence ID" value="NZ_AQWM01000024.1"/>
</dbReference>
<comment type="caution">
    <text evidence="1">The sequence shown here is derived from an EMBL/GenBank/DDBJ whole genome shotgun (WGS) entry which is preliminary data.</text>
</comment>
<dbReference type="STRING" id="1121022.GCA_000376105_03449"/>
<dbReference type="AlphaFoldDB" id="V4P403"/>
<evidence type="ECO:0000313" key="2">
    <source>
        <dbReference type="Proteomes" id="UP000017837"/>
    </source>
</evidence>
<evidence type="ECO:0000313" key="1">
    <source>
        <dbReference type="EMBL" id="ESQ88672.1"/>
    </source>
</evidence>
<reference evidence="1 2" key="1">
    <citation type="journal article" date="2014" name="Nature">
        <title>Sequential evolution of bacterial morphology by co-option of a developmental regulator.</title>
        <authorList>
            <person name="Jiang C."/>
            <person name="Brown P.J."/>
            <person name="Ducret A."/>
            <person name="Brun Y.V."/>
        </authorList>
    </citation>
    <scope>NUCLEOTIDE SEQUENCE [LARGE SCALE GENOMIC DNA]</scope>
    <source>
        <strain evidence="1 2">DSM 16100</strain>
    </source>
</reference>
<dbReference type="PATRIC" id="fig|1121022.4.peg.3179"/>
<organism evidence="1 2">
    <name type="scientific">Asticcacaulis benevestitus DSM 16100 = ATCC BAA-896</name>
    <dbReference type="NCBI Taxonomy" id="1121022"/>
    <lineage>
        <taxon>Bacteria</taxon>
        <taxon>Pseudomonadati</taxon>
        <taxon>Pseudomonadota</taxon>
        <taxon>Alphaproteobacteria</taxon>
        <taxon>Caulobacterales</taxon>
        <taxon>Caulobacteraceae</taxon>
        <taxon>Asticcacaulis</taxon>
    </lineage>
</organism>
<protein>
    <submittedName>
        <fullName evidence="1">Uncharacterized protein</fullName>
    </submittedName>
</protein>